<name>A0ABS1FZS7_9FLAO</name>
<feature type="transmembrane region" description="Helical" evidence="6">
    <location>
        <begin position="254"/>
        <end position="272"/>
    </location>
</feature>
<feature type="transmembrane region" description="Helical" evidence="6">
    <location>
        <begin position="355"/>
        <end position="377"/>
    </location>
</feature>
<reference evidence="8" key="1">
    <citation type="submission" date="2021-01" db="EMBL/GenBank/DDBJ databases">
        <title>Genome public.</title>
        <authorList>
            <person name="Liu C."/>
            <person name="Sun Q."/>
        </authorList>
    </citation>
    <scope>NUCLEOTIDE SEQUENCE [LARGE SCALE GENOMIC DNA]</scope>
    <source>
        <strain evidence="8">YIM B02567</strain>
    </source>
</reference>
<dbReference type="PANTHER" id="PTHR30250:SF11">
    <property type="entry name" value="O-ANTIGEN TRANSPORTER-RELATED"/>
    <property type="match status" value="1"/>
</dbReference>
<feature type="transmembrane region" description="Helical" evidence="6">
    <location>
        <begin position="147"/>
        <end position="169"/>
    </location>
</feature>
<protein>
    <submittedName>
        <fullName evidence="7">Lipopolysaccharide biosynthesis protein</fullName>
    </submittedName>
</protein>
<evidence type="ECO:0000256" key="5">
    <source>
        <dbReference type="ARBA" id="ARBA00023136"/>
    </source>
</evidence>
<evidence type="ECO:0000256" key="3">
    <source>
        <dbReference type="ARBA" id="ARBA00022692"/>
    </source>
</evidence>
<dbReference type="InterPro" id="IPR050833">
    <property type="entry name" value="Poly_Biosynth_Transport"/>
</dbReference>
<feature type="transmembrane region" description="Helical" evidence="6">
    <location>
        <begin position="284"/>
        <end position="306"/>
    </location>
</feature>
<dbReference type="InterPro" id="IPR002797">
    <property type="entry name" value="Polysacc_synth"/>
</dbReference>
<feature type="transmembrane region" description="Helical" evidence="6">
    <location>
        <begin position="326"/>
        <end position="343"/>
    </location>
</feature>
<comment type="subcellular location">
    <subcellularLocation>
        <location evidence="1">Cell membrane</location>
        <topology evidence="1">Multi-pass membrane protein</topology>
    </subcellularLocation>
</comment>
<feature type="transmembrane region" description="Helical" evidence="6">
    <location>
        <begin position="383"/>
        <end position="401"/>
    </location>
</feature>
<proteinExistence type="predicted"/>
<sequence length="466" mass="53263">MNNFLKAFLSFGLATSIEKLLGFIILPIYTKYFNTTEYGIIDMVGTILQVACIFGLLQLETSLQRYYYEYSSLKRKLLVSTIYYWIGLSSIVIGVIIFFLSDFLSQKLFGSSEYAILIKTVSIQLPLTNISMLGLVLLRFEKENIKFLTVVITKVASTLLFVYVFVIYLKLGLKGVFIAQVSAIFCSTSLVTFYVRKQFVTKLSKIMSRKNLQYALPQFPARIGSMLLAQANRFFMLGYLSLAAIGIYSVSLKLASSIQLVNTAFIMAWTPFMHEQFKKENNKVIFANVFPIVVGVTLLFVCLISLYSVEMIKLLATGEYVSGAKYIGGLSFFFAFYIIKETIDIGPKIREKTKYLSLTFFLSVIVNIASLFILIRYLEIKGVVISMMITNSFLVGFSWYISNKLYYIPFSIFKFLIFLIPSLIIIIVSMYYDLSFLVRLLISVVVLIYFGFLIYFDFCKIKLILK</sequence>
<keyword evidence="2" id="KW-1003">Cell membrane</keyword>
<evidence type="ECO:0000313" key="8">
    <source>
        <dbReference type="Proteomes" id="UP000628669"/>
    </source>
</evidence>
<accession>A0ABS1FZS7</accession>
<feature type="transmembrane region" description="Helical" evidence="6">
    <location>
        <begin position="413"/>
        <end position="432"/>
    </location>
</feature>
<evidence type="ECO:0000256" key="6">
    <source>
        <dbReference type="SAM" id="Phobius"/>
    </source>
</evidence>
<feature type="transmembrane region" description="Helical" evidence="6">
    <location>
        <begin position="175"/>
        <end position="195"/>
    </location>
</feature>
<feature type="transmembrane region" description="Helical" evidence="6">
    <location>
        <begin position="231"/>
        <end position="248"/>
    </location>
</feature>
<organism evidence="7 8">
    <name type="scientific">Chryseobacterium paridis</name>
    <dbReference type="NCBI Taxonomy" id="2800328"/>
    <lineage>
        <taxon>Bacteria</taxon>
        <taxon>Pseudomonadati</taxon>
        <taxon>Bacteroidota</taxon>
        <taxon>Flavobacteriia</taxon>
        <taxon>Flavobacteriales</taxon>
        <taxon>Weeksellaceae</taxon>
        <taxon>Chryseobacterium group</taxon>
        <taxon>Chryseobacterium</taxon>
    </lineage>
</organism>
<gene>
    <name evidence="7" type="ORF">JHL15_18295</name>
</gene>
<keyword evidence="8" id="KW-1185">Reference proteome</keyword>
<evidence type="ECO:0000256" key="1">
    <source>
        <dbReference type="ARBA" id="ARBA00004651"/>
    </source>
</evidence>
<keyword evidence="3 6" id="KW-0812">Transmembrane</keyword>
<feature type="transmembrane region" description="Helical" evidence="6">
    <location>
        <begin position="38"/>
        <end position="57"/>
    </location>
</feature>
<evidence type="ECO:0000313" key="7">
    <source>
        <dbReference type="EMBL" id="MBK1897723.1"/>
    </source>
</evidence>
<feature type="transmembrane region" description="Helical" evidence="6">
    <location>
        <begin position="77"/>
        <end position="101"/>
    </location>
</feature>
<keyword evidence="4 6" id="KW-1133">Transmembrane helix</keyword>
<keyword evidence="5 6" id="KW-0472">Membrane</keyword>
<dbReference type="Proteomes" id="UP000628669">
    <property type="component" value="Unassembled WGS sequence"/>
</dbReference>
<feature type="transmembrane region" description="Helical" evidence="6">
    <location>
        <begin position="438"/>
        <end position="456"/>
    </location>
</feature>
<evidence type="ECO:0000256" key="2">
    <source>
        <dbReference type="ARBA" id="ARBA00022475"/>
    </source>
</evidence>
<dbReference type="RefSeq" id="WP_200248107.1">
    <property type="nucleotide sequence ID" value="NZ_JAENHK010000010.1"/>
</dbReference>
<dbReference type="PANTHER" id="PTHR30250">
    <property type="entry name" value="PST FAMILY PREDICTED COLANIC ACID TRANSPORTER"/>
    <property type="match status" value="1"/>
</dbReference>
<comment type="caution">
    <text evidence="7">The sequence shown here is derived from an EMBL/GenBank/DDBJ whole genome shotgun (WGS) entry which is preliminary data.</text>
</comment>
<feature type="transmembrane region" description="Helical" evidence="6">
    <location>
        <begin position="121"/>
        <end position="140"/>
    </location>
</feature>
<dbReference type="Pfam" id="PF01943">
    <property type="entry name" value="Polysacc_synt"/>
    <property type="match status" value="1"/>
</dbReference>
<evidence type="ECO:0000256" key="4">
    <source>
        <dbReference type="ARBA" id="ARBA00022989"/>
    </source>
</evidence>
<dbReference type="EMBL" id="JAENHK010000010">
    <property type="protein sequence ID" value="MBK1897723.1"/>
    <property type="molecule type" value="Genomic_DNA"/>
</dbReference>